<dbReference type="CDD" id="cd00130">
    <property type="entry name" value="PAS"/>
    <property type="match status" value="1"/>
</dbReference>
<dbReference type="SUPFAM" id="SSF55785">
    <property type="entry name" value="PYP-like sensor domain (PAS domain)"/>
    <property type="match status" value="1"/>
</dbReference>
<dbReference type="InterPro" id="IPR029787">
    <property type="entry name" value="Nucleotide_cyclase"/>
</dbReference>
<dbReference type="Proteomes" id="UP000322110">
    <property type="component" value="Unassembled WGS sequence"/>
</dbReference>
<name>A0A5B2TGL5_9PROT</name>
<dbReference type="Gene3D" id="3.20.20.450">
    <property type="entry name" value="EAL domain"/>
    <property type="match status" value="1"/>
</dbReference>
<dbReference type="InterPro" id="IPR035965">
    <property type="entry name" value="PAS-like_dom_sf"/>
</dbReference>
<dbReference type="InterPro" id="IPR001633">
    <property type="entry name" value="EAL_dom"/>
</dbReference>
<dbReference type="Gene3D" id="3.30.450.20">
    <property type="entry name" value="PAS domain"/>
    <property type="match status" value="1"/>
</dbReference>
<gene>
    <name evidence="6" type="ORF">F0Q34_11510</name>
</gene>
<dbReference type="InterPro" id="IPR000014">
    <property type="entry name" value="PAS"/>
</dbReference>
<keyword evidence="1" id="KW-0472">Membrane</keyword>
<dbReference type="InterPro" id="IPR052155">
    <property type="entry name" value="Biofilm_reg_signaling"/>
</dbReference>
<keyword evidence="1" id="KW-1133">Transmembrane helix</keyword>
<dbReference type="InterPro" id="IPR013656">
    <property type="entry name" value="PAS_4"/>
</dbReference>
<dbReference type="InterPro" id="IPR000160">
    <property type="entry name" value="GGDEF_dom"/>
</dbReference>
<dbReference type="AlphaFoldDB" id="A0A5B2TGL5"/>
<evidence type="ECO:0000313" key="6">
    <source>
        <dbReference type="EMBL" id="KAA2213244.1"/>
    </source>
</evidence>
<dbReference type="SUPFAM" id="SSF141868">
    <property type="entry name" value="EAL domain-like"/>
    <property type="match status" value="1"/>
</dbReference>
<dbReference type="Pfam" id="PF08448">
    <property type="entry name" value="PAS_4"/>
    <property type="match status" value="1"/>
</dbReference>
<evidence type="ECO:0000313" key="7">
    <source>
        <dbReference type="Proteomes" id="UP000322110"/>
    </source>
</evidence>
<dbReference type="SMART" id="SM00052">
    <property type="entry name" value="EAL"/>
    <property type="match status" value="1"/>
</dbReference>
<dbReference type="Gene3D" id="3.30.70.270">
    <property type="match status" value="1"/>
</dbReference>
<dbReference type="PROSITE" id="PS50887">
    <property type="entry name" value="GGDEF"/>
    <property type="match status" value="1"/>
</dbReference>
<dbReference type="PANTHER" id="PTHR44757:SF2">
    <property type="entry name" value="BIOFILM ARCHITECTURE MAINTENANCE PROTEIN MBAA"/>
    <property type="match status" value="1"/>
</dbReference>
<dbReference type="Pfam" id="PF00990">
    <property type="entry name" value="GGDEF"/>
    <property type="match status" value="1"/>
</dbReference>
<dbReference type="PROSITE" id="PS50113">
    <property type="entry name" value="PAC"/>
    <property type="match status" value="1"/>
</dbReference>
<evidence type="ECO:0000259" key="2">
    <source>
        <dbReference type="PROSITE" id="PS50112"/>
    </source>
</evidence>
<dbReference type="NCBIfam" id="TIGR00254">
    <property type="entry name" value="GGDEF"/>
    <property type="match status" value="1"/>
</dbReference>
<organism evidence="6 7">
    <name type="scientific">Teichococcus oryzae</name>
    <dbReference type="NCBI Taxonomy" id="1608942"/>
    <lineage>
        <taxon>Bacteria</taxon>
        <taxon>Pseudomonadati</taxon>
        <taxon>Pseudomonadota</taxon>
        <taxon>Alphaproteobacteria</taxon>
        <taxon>Acetobacterales</taxon>
        <taxon>Roseomonadaceae</taxon>
        <taxon>Roseomonas</taxon>
    </lineage>
</organism>
<feature type="domain" description="EAL" evidence="4">
    <location>
        <begin position="531"/>
        <end position="786"/>
    </location>
</feature>
<dbReference type="InterPro" id="IPR035919">
    <property type="entry name" value="EAL_sf"/>
</dbReference>
<dbReference type="SMART" id="SM00267">
    <property type="entry name" value="GGDEF"/>
    <property type="match status" value="1"/>
</dbReference>
<dbReference type="OrthoDB" id="7251575at2"/>
<dbReference type="InterPro" id="IPR043128">
    <property type="entry name" value="Rev_trsase/Diguanyl_cyclase"/>
</dbReference>
<comment type="caution">
    <text evidence="6">The sequence shown here is derived from an EMBL/GenBank/DDBJ whole genome shotgun (WGS) entry which is preliminary data.</text>
</comment>
<feature type="transmembrane region" description="Helical" evidence="1">
    <location>
        <begin position="189"/>
        <end position="211"/>
    </location>
</feature>
<dbReference type="CDD" id="cd01949">
    <property type="entry name" value="GGDEF"/>
    <property type="match status" value="1"/>
</dbReference>
<dbReference type="InterPro" id="IPR000700">
    <property type="entry name" value="PAS-assoc_C"/>
</dbReference>
<feature type="domain" description="PAC" evidence="3">
    <location>
        <begin position="304"/>
        <end position="356"/>
    </location>
</feature>
<dbReference type="EMBL" id="VUKA01000004">
    <property type="protein sequence ID" value="KAA2213244.1"/>
    <property type="molecule type" value="Genomic_DNA"/>
</dbReference>
<protein>
    <submittedName>
        <fullName evidence="6">EAL domain-containing protein</fullName>
    </submittedName>
</protein>
<reference evidence="6 7" key="1">
    <citation type="journal article" date="2015" name="Int. J. Syst. Evol. Microbiol.">
        <title>Roseomonas oryzae sp. nov., isolated from paddy rhizosphere soil.</title>
        <authorList>
            <person name="Ramaprasad E.V."/>
            <person name="Sasikala Ch."/>
            <person name="Ramana Ch.V."/>
        </authorList>
    </citation>
    <scope>NUCLEOTIDE SEQUENCE [LARGE SCALE GENOMIC DNA]</scope>
    <source>
        <strain evidence="6 7">KCTC 42542</strain>
    </source>
</reference>
<feature type="domain" description="GGDEF" evidence="5">
    <location>
        <begin position="389"/>
        <end position="522"/>
    </location>
</feature>
<dbReference type="CDD" id="cd01948">
    <property type="entry name" value="EAL"/>
    <property type="match status" value="1"/>
</dbReference>
<keyword evidence="7" id="KW-1185">Reference proteome</keyword>
<sequence length="801" mass="87224">MRMGRLLGFRRPGALGRAPRLPRKLWLGLAALLCLVSAVGSAGLIAAQYRREVAIERTGMWMAAQASIEGARFNTILAQFQAGQTPGWRLSERFEILYSRVRLLDSVRPDVESPQIQLLREVQPRMMARLAVLEEDLSALLEGDGTAVPRLNATFAALETQLNDTARQLHNQARYGQRRASTEMRAPQWVLLASLLGLLLSTMSLVALLSAQERRARQMLRRATAAAASQAEAERMLRALVGAVPAMISAFDRGGRFLFLNDALARFHGVRPEQVIGRTPAELGLDTGGRDLLDWALGSSGPTPYAERRARNHEGALRTLLITGMAVEGEGENRGRVVLAALDITDRKEAEDRIRHLAEHDPLTNLPNRLLYAARLRARLRQARDGQGGDFALHLIDLDHFKSINDSLGHPTGDKLLLAAVERMRACLRADDLLARIGGDEFAVIQAEARSAADAVRLANRLARIMNEPFQIDGCTIRSGASIGSALGLRDGTTVEALQQRSDMALYRAKAEGRGRAVLFEPAMEELRRSQRMLEEDLRAAVERNQLYLAYQPKYGLLADRVIGCEALLRWDHPVHGAMNPARFVPAAEEAGFAPLLTRNVLDMVCAQIRAWMAEGMEIRVAVNISATLFATNQAVQLVREALAGSGVPPNLLQVELTEQVFIGNPAAAGEALRALHDLGVTTALDDFGTGYSSLGYLQHLSFDVLKVDRTFVQSLNRADGNNSSWIIETIVRLAHGLGAEVVAEGVETPEQLSLLRDLGCDAAQGFLLGRPMTAAAVAAAFRAPPGDPAALPIVDAAARP</sequence>
<dbReference type="PROSITE" id="PS50883">
    <property type="entry name" value="EAL"/>
    <property type="match status" value="1"/>
</dbReference>
<dbReference type="Pfam" id="PF00563">
    <property type="entry name" value="EAL"/>
    <property type="match status" value="1"/>
</dbReference>
<evidence type="ECO:0000259" key="4">
    <source>
        <dbReference type="PROSITE" id="PS50883"/>
    </source>
</evidence>
<accession>A0A5B2TGL5</accession>
<dbReference type="NCBIfam" id="TIGR00229">
    <property type="entry name" value="sensory_box"/>
    <property type="match status" value="1"/>
</dbReference>
<evidence type="ECO:0000259" key="3">
    <source>
        <dbReference type="PROSITE" id="PS50113"/>
    </source>
</evidence>
<evidence type="ECO:0000256" key="1">
    <source>
        <dbReference type="SAM" id="Phobius"/>
    </source>
</evidence>
<feature type="domain" description="PAS" evidence="2">
    <location>
        <begin position="233"/>
        <end position="279"/>
    </location>
</feature>
<dbReference type="SUPFAM" id="SSF55073">
    <property type="entry name" value="Nucleotide cyclase"/>
    <property type="match status" value="1"/>
</dbReference>
<evidence type="ECO:0000259" key="5">
    <source>
        <dbReference type="PROSITE" id="PS50887"/>
    </source>
</evidence>
<proteinExistence type="predicted"/>
<keyword evidence="1" id="KW-0812">Transmembrane</keyword>
<dbReference type="PANTHER" id="PTHR44757">
    <property type="entry name" value="DIGUANYLATE CYCLASE DGCP"/>
    <property type="match status" value="1"/>
</dbReference>
<dbReference type="PROSITE" id="PS50112">
    <property type="entry name" value="PAS"/>
    <property type="match status" value="1"/>
</dbReference>